<dbReference type="AlphaFoldDB" id="G7V8Y3"/>
<sequence length="531" mass="57962">MYSRKIRHVTKSNVLAAAVSLLVIILAGLPIFYLAIRGLISGKELRELIFSQRTVQLFANTILLSSTVLCVCFALSLPLAWLTTQTNVLGRRLLVILSTAPLVVPSYIGAYAVITAFGPGGMLVEAAPQVYGFWGAVMTLSLYTYPYLFINLQTAFLSSDESLKEASYSLGYGPLITFFRIVLPTLVPGLLSGAILVLLYTISDFGAVALLRYDTFVRAIYIQYEASFNKEYAAALGLIVMSLSASFILIKTHIHQRFLFRGSGKNHRPSKIVDLGMWRWPVSVIAYTIPILALGLPIVVTGYWLIQGLASEENLKLPISAVTGSFSAAAVGAIVTGVVGLAVAYISLRHHKNPLVRAMEAVIHIQYGLPSIAVALAFVFFVIRFAYPLYQTFFLLILAYSIRFLPHTVGASKTALAHIHPQVYDGAKSLGASKSRIFRTITWPLARTGIIGGMTMTFLNIVKELPLTLVLSPLGFETLATNMWGSMEEAFYARAAVPALIIILLSSLSIAWVLPKTARDGNWERSESGIG</sequence>
<comment type="subcellular location">
    <subcellularLocation>
        <location evidence="1">Cell inner membrane</location>
        <topology evidence="1">Multi-pass membrane protein</topology>
    </subcellularLocation>
    <subcellularLocation>
        <location evidence="8">Cell membrane</location>
        <topology evidence="8">Multi-pass membrane protein</topology>
    </subcellularLocation>
</comment>
<dbReference type="Gene3D" id="1.10.3720.10">
    <property type="entry name" value="MetI-like"/>
    <property type="match status" value="2"/>
</dbReference>
<feature type="transmembrane region" description="Helical" evidence="8">
    <location>
        <begin position="437"/>
        <end position="462"/>
    </location>
</feature>
<keyword evidence="4" id="KW-0997">Cell inner membrane</keyword>
<dbReference type="EMBL" id="CP003096">
    <property type="protein sequence ID" value="AER67517.1"/>
    <property type="molecule type" value="Genomic_DNA"/>
</dbReference>
<feature type="domain" description="ABC transmembrane type-1" evidence="9">
    <location>
        <begin position="58"/>
        <end position="249"/>
    </location>
</feature>
<feature type="transmembrane region" description="Helical" evidence="8">
    <location>
        <begin position="393"/>
        <end position="416"/>
    </location>
</feature>
<dbReference type="PROSITE" id="PS50928">
    <property type="entry name" value="ABC_TM1"/>
    <property type="match status" value="2"/>
</dbReference>
<evidence type="ECO:0000256" key="7">
    <source>
        <dbReference type="ARBA" id="ARBA00023136"/>
    </source>
</evidence>
<evidence type="ECO:0000256" key="1">
    <source>
        <dbReference type="ARBA" id="ARBA00004429"/>
    </source>
</evidence>
<keyword evidence="5 8" id="KW-0812">Transmembrane</keyword>
<dbReference type="Pfam" id="PF00528">
    <property type="entry name" value="BPD_transp_1"/>
    <property type="match status" value="2"/>
</dbReference>
<keyword evidence="3" id="KW-1003">Cell membrane</keyword>
<evidence type="ECO:0000256" key="5">
    <source>
        <dbReference type="ARBA" id="ARBA00022692"/>
    </source>
</evidence>
<evidence type="ECO:0000256" key="3">
    <source>
        <dbReference type="ARBA" id="ARBA00022475"/>
    </source>
</evidence>
<accession>G7V8Y3</accession>
<feature type="transmembrane region" description="Helical" evidence="8">
    <location>
        <begin position="326"/>
        <end position="346"/>
    </location>
</feature>
<evidence type="ECO:0000256" key="2">
    <source>
        <dbReference type="ARBA" id="ARBA00022448"/>
    </source>
</evidence>
<keyword evidence="11" id="KW-1185">Reference proteome</keyword>
<dbReference type="GO" id="GO:0005886">
    <property type="term" value="C:plasma membrane"/>
    <property type="evidence" value="ECO:0007669"/>
    <property type="project" value="UniProtKB-SubCell"/>
</dbReference>
<keyword evidence="2 8" id="KW-0813">Transport</keyword>
<evidence type="ECO:0000256" key="4">
    <source>
        <dbReference type="ARBA" id="ARBA00022519"/>
    </source>
</evidence>
<evidence type="ECO:0000313" key="10">
    <source>
        <dbReference type="EMBL" id="AER67517.1"/>
    </source>
</evidence>
<evidence type="ECO:0000256" key="8">
    <source>
        <dbReference type="RuleBase" id="RU363032"/>
    </source>
</evidence>
<feature type="transmembrane region" description="Helical" evidence="8">
    <location>
        <begin position="284"/>
        <end position="306"/>
    </location>
</feature>
<dbReference type="GO" id="GO:0055085">
    <property type="term" value="P:transmembrane transport"/>
    <property type="evidence" value="ECO:0007669"/>
    <property type="project" value="InterPro"/>
</dbReference>
<comment type="similarity">
    <text evidence="8">Belongs to the binding-protein-dependent transport system permease family.</text>
</comment>
<feature type="transmembrane region" description="Helical" evidence="8">
    <location>
        <begin position="367"/>
        <end position="387"/>
    </location>
</feature>
<reference evidence="10 11" key="2">
    <citation type="journal article" date="2012" name="Stand. Genomic Sci.">
        <title>Genome sequence of the moderately thermophilic, amino-acid-degrading and sulfur-reducing bacterium Thermovirga lienii type strain (Cas60314(T)).</title>
        <authorList>
            <person name="Goker M."/>
            <person name="Saunders E."/>
            <person name="Lapidus A."/>
            <person name="Nolan M."/>
            <person name="Lucas S."/>
            <person name="Hammon N."/>
            <person name="Deshpande S."/>
            <person name="Cheng J.F."/>
            <person name="Han C."/>
            <person name="Tapia R."/>
            <person name="Goodwin L.A."/>
            <person name="Pitluck S."/>
            <person name="Liolios K."/>
            <person name="Mavromatis K."/>
            <person name="Pagani I."/>
            <person name="Ivanova N."/>
            <person name="Mikhailova N."/>
            <person name="Pati A."/>
            <person name="Chen A."/>
            <person name="Palaniappan K."/>
            <person name="Land M."/>
            <person name="Chang Y.J."/>
            <person name="Jeffries C.D."/>
            <person name="Brambilla E.M."/>
            <person name="Rohde M."/>
            <person name="Spring S."/>
            <person name="Detter J.C."/>
            <person name="Woyke T."/>
            <person name="Bristow J."/>
            <person name="Eisen J.A."/>
            <person name="Markowitz V."/>
            <person name="Hugenholtz P."/>
            <person name="Kyrpides N.C."/>
            <person name="Klenk H.P."/>
        </authorList>
    </citation>
    <scope>NUCLEOTIDE SEQUENCE [LARGE SCALE GENOMIC DNA]</scope>
    <source>
        <strain evidence="11">ATCC BAA-1197 / DSM 17291 / Cas60314</strain>
    </source>
</reference>
<dbReference type="SUPFAM" id="SSF161098">
    <property type="entry name" value="MetI-like"/>
    <property type="match status" value="2"/>
</dbReference>
<dbReference type="HOGENOM" id="CLU_021838_0_0_0"/>
<feature type="transmembrane region" description="Helical" evidence="8">
    <location>
        <begin position="491"/>
        <end position="514"/>
    </location>
</feature>
<feature type="transmembrane region" description="Helical" evidence="8">
    <location>
        <begin position="130"/>
        <end position="150"/>
    </location>
</feature>
<feature type="transmembrane region" description="Helical" evidence="8">
    <location>
        <begin position="93"/>
        <end position="118"/>
    </location>
</feature>
<feature type="transmembrane region" description="Helical" evidence="8">
    <location>
        <begin position="57"/>
        <end position="81"/>
    </location>
</feature>
<dbReference type="STRING" id="580340.Tlie_1799"/>
<name>G7V8Y3_THELD</name>
<protein>
    <submittedName>
        <fullName evidence="10">Binding-protein-dependent transport systems inner membrane component</fullName>
    </submittedName>
</protein>
<dbReference type="Proteomes" id="UP000005868">
    <property type="component" value="Chromosome"/>
</dbReference>
<evidence type="ECO:0000256" key="6">
    <source>
        <dbReference type="ARBA" id="ARBA00022989"/>
    </source>
</evidence>
<evidence type="ECO:0000259" key="9">
    <source>
        <dbReference type="PROSITE" id="PS50928"/>
    </source>
</evidence>
<keyword evidence="7 8" id="KW-0472">Membrane</keyword>
<gene>
    <name evidence="10" type="ordered locus">Tlie_1799</name>
</gene>
<organism evidence="10 11">
    <name type="scientific">Thermovirga lienii (strain ATCC BAA-1197 / DSM 17291 / Cas60314)</name>
    <dbReference type="NCBI Taxonomy" id="580340"/>
    <lineage>
        <taxon>Bacteria</taxon>
        <taxon>Thermotogati</taxon>
        <taxon>Synergistota</taxon>
        <taxon>Synergistia</taxon>
        <taxon>Synergistales</taxon>
        <taxon>Thermovirgaceae</taxon>
        <taxon>Thermovirga</taxon>
    </lineage>
</organism>
<dbReference type="PANTHER" id="PTHR43357:SF3">
    <property type="entry name" value="FE(3+)-TRANSPORT SYSTEM PERMEASE PROTEIN FBPB 2"/>
    <property type="match status" value="1"/>
</dbReference>
<dbReference type="InterPro" id="IPR035906">
    <property type="entry name" value="MetI-like_sf"/>
</dbReference>
<dbReference type="InterPro" id="IPR000515">
    <property type="entry name" value="MetI-like"/>
</dbReference>
<dbReference type="KEGG" id="tli:Tlie_1799"/>
<proteinExistence type="inferred from homology"/>
<feature type="transmembrane region" description="Helical" evidence="8">
    <location>
        <begin position="14"/>
        <end position="36"/>
    </location>
</feature>
<dbReference type="CDD" id="cd06261">
    <property type="entry name" value="TM_PBP2"/>
    <property type="match status" value="2"/>
</dbReference>
<feature type="transmembrane region" description="Helical" evidence="8">
    <location>
        <begin position="232"/>
        <end position="250"/>
    </location>
</feature>
<keyword evidence="6 8" id="KW-1133">Transmembrane helix</keyword>
<dbReference type="eggNOG" id="COG1178">
    <property type="taxonomic scope" value="Bacteria"/>
</dbReference>
<evidence type="ECO:0000313" key="11">
    <source>
        <dbReference type="Proteomes" id="UP000005868"/>
    </source>
</evidence>
<dbReference type="OrthoDB" id="725at2"/>
<dbReference type="PANTHER" id="PTHR43357">
    <property type="entry name" value="INNER MEMBRANE ABC TRANSPORTER PERMEASE PROTEIN YDCV"/>
    <property type="match status" value="1"/>
</dbReference>
<reference evidence="11" key="1">
    <citation type="submission" date="2011-10" db="EMBL/GenBank/DDBJ databases">
        <title>The complete genome of chromosome of Thermovirga lienii DSM 17291.</title>
        <authorList>
            <consortium name="US DOE Joint Genome Institute (JGI-PGF)"/>
            <person name="Lucas S."/>
            <person name="Copeland A."/>
            <person name="Lapidus A."/>
            <person name="Glavina del Rio T."/>
            <person name="Dalin E."/>
            <person name="Tice H."/>
            <person name="Bruce D."/>
            <person name="Goodwin L."/>
            <person name="Pitluck S."/>
            <person name="Peters L."/>
            <person name="Mikhailova N."/>
            <person name="Saunders E."/>
            <person name="Kyrpides N."/>
            <person name="Mavromatis K."/>
            <person name="Ivanova N."/>
            <person name="Last F.I."/>
            <person name="Brettin T."/>
            <person name="Detter J.C."/>
            <person name="Han C."/>
            <person name="Larimer F."/>
            <person name="Land M."/>
            <person name="Hauser L."/>
            <person name="Markowitz V."/>
            <person name="Cheng J.-F."/>
            <person name="Hugenholtz P."/>
            <person name="Woyke T."/>
            <person name="Wu D."/>
            <person name="Spring S."/>
            <person name="Schroeder M."/>
            <person name="Brambilla E.-M."/>
            <person name="Klenk H.-P."/>
            <person name="Eisen J.A."/>
        </authorList>
    </citation>
    <scope>NUCLEOTIDE SEQUENCE [LARGE SCALE GENOMIC DNA]</scope>
    <source>
        <strain evidence="11">ATCC BAA-1197 / DSM 17291 / Cas60314</strain>
    </source>
</reference>
<feature type="domain" description="ABC transmembrane type-1" evidence="9">
    <location>
        <begin position="322"/>
        <end position="514"/>
    </location>
</feature>